<dbReference type="AlphaFoldDB" id="A0A0A1TLS0"/>
<keyword evidence="2" id="KW-1185">Reference proteome</keyword>
<dbReference type="Proteomes" id="UP000039046">
    <property type="component" value="Unassembled WGS sequence"/>
</dbReference>
<proteinExistence type="predicted"/>
<name>A0A0A1TLS0_9HYPO</name>
<dbReference type="HOGENOM" id="CLU_2063120_0_0_1"/>
<protein>
    <submittedName>
        <fullName evidence="1">Uncharacterized protein</fullName>
    </submittedName>
</protein>
<sequence length="119" mass="14010">MPAYRIHLVTHSGGKPDCLWVLKGEARGRCIQIVRDPEKGYRLDTSYLAYATEIPYYFEHEYYESISFEDYDKFMVLLNGLVAELKQNKNTNQQIPVDYVTKTVKDFFEKRDPLHITPQ</sequence>
<accession>A0A0A1TLS0</accession>
<evidence type="ECO:0000313" key="2">
    <source>
        <dbReference type="Proteomes" id="UP000039046"/>
    </source>
</evidence>
<gene>
    <name evidence="1" type="ORF">VHEMI07475</name>
</gene>
<evidence type="ECO:0000313" key="1">
    <source>
        <dbReference type="EMBL" id="CEJ91783.1"/>
    </source>
</evidence>
<organism evidence="1 2">
    <name type="scientific">[Torrubiella] hemipterigena</name>
    <dbReference type="NCBI Taxonomy" id="1531966"/>
    <lineage>
        <taxon>Eukaryota</taxon>
        <taxon>Fungi</taxon>
        <taxon>Dikarya</taxon>
        <taxon>Ascomycota</taxon>
        <taxon>Pezizomycotina</taxon>
        <taxon>Sordariomycetes</taxon>
        <taxon>Hypocreomycetidae</taxon>
        <taxon>Hypocreales</taxon>
        <taxon>Clavicipitaceae</taxon>
        <taxon>Clavicipitaceae incertae sedis</taxon>
        <taxon>'Torrubiella' clade</taxon>
    </lineage>
</organism>
<reference evidence="1 2" key="1">
    <citation type="journal article" date="2015" name="Genome Announc.">
        <title>Draft Genome Sequence and Gene Annotation of the Entomopathogenic Fungus Verticillium hemipterigenum.</title>
        <authorList>
            <person name="Horn F."/>
            <person name="Habel A."/>
            <person name="Scharf D.H."/>
            <person name="Dworschak J."/>
            <person name="Brakhage A.A."/>
            <person name="Guthke R."/>
            <person name="Hertweck C."/>
            <person name="Linde J."/>
        </authorList>
    </citation>
    <scope>NUCLEOTIDE SEQUENCE [LARGE SCALE GENOMIC DNA]</scope>
</reference>
<dbReference type="EMBL" id="CDHN01000004">
    <property type="protein sequence ID" value="CEJ91783.1"/>
    <property type="molecule type" value="Genomic_DNA"/>
</dbReference>